<dbReference type="RefSeq" id="WP_107684728.1">
    <property type="nucleotide sequence ID" value="NZ_PZKL01000045.1"/>
</dbReference>
<sequence>MTQRTVTVTSEILSTTPSDSTVLVADSISFTKYQPSRDIFALANVTKGDETTQVSISFDIKNLCWAVCYYSYDHDTNTKNHYMDFEKAASMFEQEVGVKIPRTKLKEMVRVGRNNKQIELEDGKKYHLVDHLGEVNRYASVTAKFKFGRMNLVVESENDPNEKMEYHPSCIDVVEIE</sequence>
<dbReference type="Proteomes" id="UP000241986">
    <property type="component" value="Unassembled WGS sequence"/>
</dbReference>
<evidence type="ECO:0000313" key="2">
    <source>
        <dbReference type="Proteomes" id="UP000241986"/>
    </source>
</evidence>
<proteinExistence type="predicted"/>
<protein>
    <submittedName>
        <fullName evidence="1">Uncharacterized protein</fullName>
    </submittedName>
</protein>
<organism evidence="1 2">
    <name type="scientific">Aeromonas veronii</name>
    <dbReference type="NCBI Taxonomy" id="654"/>
    <lineage>
        <taxon>Bacteria</taxon>
        <taxon>Pseudomonadati</taxon>
        <taxon>Pseudomonadota</taxon>
        <taxon>Gammaproteobacteria</taxon>
        <taxon>Aeromonadales</taxon>
        <taxon>Aeromonadaceae</taxon>
        <taxon>Aeromonas</taxon>
    </lineage>
</organism>
<gene>
    <name evidence="1" type="ORF">DAA48_21940</name>
</gene>
<evidence type="ECO:0000313" key="1">
    <source>
        <dbReference type="EMBL" id="PTH79103.1"/>
    </source>
</evidence>
<reference evidence="1 2" key="1">
    <citation type="submission" date="2018-03" db="EMBL/GenBank/DDBJ databases">
        <title>Aeromonas veronii whole genome sequencing and analysis.</title>
        <authorList>
            <person name="Xie H."/>
            <person name="Liu T."/>
            <person name="Wang K."/>
        </authorList>
    </citation>
    <scope>NUCLEOTIDE SEQUENCE [LARGE SCALE GENOMIC DNA]</scope>
    <source>
        <strain evidence="1 2">XH.VA.1</strain>
    </source>
</reference>
<dbReference type="AlphaFoldDB" id="A0A2T4MWZ1"/>
<dbReference type="EMBL" id="PZKL01000045">
    <property type="protein sequence ID" value="PTH79103.1"/>
    <property type="molecule type" value="Genomic_DNA"/>
</dbReference>
<comment type="caution">
    <text evidence="1">The sequence shown here is derived from an EMBL/GenBank/DDBJ whole genome shotgun (WGS) entry which is preliminary data.</text>
</comment>
<name>A0A2T4MWZ1_AERVE</name>
<accession>A0A2T4MWZ1</accession>